<name>X0Z0K7_9ZZZZ</name>
<dbReference type="CDD" id="cd00761">
    <property type="entry name" value="Glyco_tranf_GTA_type"/>
    <property type="match status" value="1"/>
</dbReference>
<comment type="caution">
    <text evidence="2">The sequence shown here is derived from an EMBL/GenBank/DDBJ whole genome shotgun (WGS) entry which is preliminary data.</text>
</comment>
<reference evidence="2" key="1">
    <citation type="journal article" date="2014" name="Front. Microbiol.">
        <title>High frequency of phylogenetically diverse reductive dehalogenase-homologous genes in deep subseafloor sedimentary metagenomes.</title>
        <authorList>
            <person name="Kawai M."/>
            <person name="Futagami T."/>
            <person name="Toyoda A."/>
            <person name="Takaki Y."/>
            <person name="Nishi S."/>
            <person name="Hori S."/>
            <person name="Arai W."/>
            <person name="Tsubouchi T."/>
            <person name="Morono Y."/>
            <person name="Uchiyama I."/>
            <person name="Ito T."/>
            <person name="Fujiyama A."/>
            <person name="Inagaki F."/>
            <person name="Takami H."/>
        </authorList>
    </citation>
    <scope>NUCLEOTIDE SEQUENCE</scope>
    <source>
        <strain evidence="2">Expedition CK06-06</strain>
    </source>
</reference>
<dbReference type="EMBL" id="BART01006379">
    <property type="protein sequence ID" value="GAG62470.1"/>
    <property type="molecule type" value="Genomic_DNA"/>
</dbReference>
<dbReference type="InterPro" id="IPR001173">
    <property type="entry name" value="Glyco_trans_2-like"/>
</dbReference>
<protein>
    <recommendedName>
        <fullName evidence="1">Glycosyltransferase 2-like domain-containing protein</fullName>
    </recommendedName>
</protein>
<dbReference type="Pfam" id="PF00535">
    <property type="entry name" value="Glycos_transf_2"/>
    <property type="match status" value="1"/>
</dbReference>
<feature type="domain" description="Glycosyltransferase 2-like" evidence="1">
    <location>
        <begin position="6"/>
        <end position="121"/>
    </location>
</feature>
<proteinExistence type="predicted"/>
<dbReference type="SUPFAM" id="SSF53448">
    <property type="entry name" value="Nucleotide-diphospho-sugar transferases"/>
    <property type="match status" value="1"/>
</dbReference>
<dbReference type="Gene3D" id="3.90.550.10">
    <property type="entry name" value="Spore Coat Polysaccharide Biosynthesis Protein SpsA, Chain A"/>
    <property type="match status" value="1"/>
</dbReference>
<organism evidence="2">
    <name type="scientific">marine sediment metagenome</name>
    <dbReference type="NCBI Taxonomy" id="412755"/>
    <lineage>
        <taxon>unclassified sequences</taxon>
        <taxon>metagenomes</taxon>
        <taxon>ecological metagenomes</taxon>
    </lineage>
</organism>
<evidence type="ECO:0000259" key="1">
    <source>
        <dbReference type="Pfam" id="PF00535"/>
    </source>
</evidence>
<gene>
    <name evidence="2" type="ORF">S01H4_14545</name>
</gene>
<dbReference type="AlphaFoldDB" id="X0Z0K7"/>
<evidence type="ECO:0000313" key="2">
    <source>
        <dbReference type="EMBL" id="GAG62470.1"/>
    </source>
</evidence>
<accession>X0Z0K7</accession>
<dbReference type="InterPro" id="IPR029044">
    <property type="entry name" value="Nucleotide-diphossugar_trans"/>
</dbReference>
<sequence>MKHIDIVIPTRNRYEKLMRTLESISNNSRIYTQIIVDGETNTLNKINANLEEINKKGLVFSVIHEPLNKGAVYCRNSIIKGCKDGVLYATDDIIFEPKSIENAFDAFNVRFPDDDGVVGFVITKIPNYHVAGVALVGKKFLDRYPDRELFYPGYFHFSCQEVYWLASKYGKFHQEKTAVVQHYHPSFHKEEMDGTHAEARIHRKKDHALIYDRQSKGLIWGDAQ</sequence>